<evidence type="ECO:0000256" key="1">
    <source>
        <dbReference type="SAM" id="MobiDB-lite"/>
    </source>
</evidence>
<name>A0ABU6CRI1_9GAMM</name>
<reference evidence="4" key="1">
    <citation type="submission" date="2023-07" db="EMBL/GenBank/DDBJ databases">
        <title>The carbon used by Thiothrix.</title>
        <authorList>
            <person name="Chen L."/>
        </authorList>
    </citation>
    <scope>NUCLEOTIDE SEQUENCE [LARGE SCALE GENOMIC DNA]</scope>
</reference>
<accession>A0ABU6CRI1</accession>
<keyword evidence="2" id="KW-0732">Signal</keyword>
<protein>
    <submittedName>
        <fullName evidence="3">DUF2799 domain-containing protein</fullName>
    </submittedName>
</protein>
<feature type="signal peptide" evidence="2">
    <location>
        <begin position="1"/>
        <end position="20"/>
    </location>
</feature>
<dbReference type="Pfam" id="PF10973">
    <property type="entry name" value="DUF2799"/>
    <property type="match status" value="1"/>
</dbReference>
<proteinExistence type="predicted"/>
<comment type="caution">
    <text evidence="3">The sequence shown here is derived from an EMBL/GenBank/DDBJ whole genome shotgun (WGS) entry which is preliminary data.</text>
</comment>
<feature type="region of interest" description="Disordered" evidence="1">
    <location>
        <begin position="137"/>
        <end position="157"/>
    </location>
</feature>
<evidence type="ECO:0000313" key="4">
    <source>
        <dbReference type="Proteomes" id="UP001308005"/>
    </source>
</evidence>
<reference evidence="3 4" key="2">
    <citation type="submission" date="2024-01" db="EMBL/GenBank/DDBJ databases">
        <authorList>
            <person name="Xie X."/>
        </authorList>
    </citation>
    <scope>NUCLEOTIDE SEQUENCE [LARGE SCALE GENOMIC DNA]</scope>
    <source>
        <strain evidence="3">SCUT-1</strain>
    </source>
</reference>
<gene>
    <name evidence="3" type="ORF">VSS37_00530</name>
</gene>
<dbReference type="PROSITE" id="PS51257">
    <property type="entry name" value="PROKAR_LIPOPROTEIN"/>
    <property type="match status" value="1"/>
</dbReference>
<keyword evidence="4" id="KW-1185">Reference proteome</keyword>
<evidence type="ECO:0000256" key="2">
    <source>
        <dbReference type="SAM" id="SignalP"/>
    </source>
</evidence>
<dbReference type="RefSeq" id="WP_324692647.1">
    <property type="nucleotide sequence ID" value="NZ_JAYMYJ010000005.1"/>
</dbReference>
<dbReference type="Proteomes" id="UP001308005">
    <property type="component" value="Unassembled WGS sequence"/>
</dbReference>
<organism evidence="3 4">
    <name type="scientific">Candidatus Thiothrix phosphatis</name>
    <dbReference type="NCBI Taxonomy" id="3112415"/>
    <lineage>
        <taxon>Bacteria</taxon>
        <taxon>Pseudomonadati</taxon>
        <taxon>Pseudomonadota</taxon>
        <taxon>Gammaproteobacteria</taxon>
        <taxon>Thiotrichales</taxon>
        <taxon>Thiotrichaceae</taxon>
        <taxon>Thiothrix</taxon>
    </lineage>
</organism>
<evidence type="ECO:0000313" key="3">
    <source>
        <dbReference type="EMBL" id="MEB4589452.1"/>
    </source>
</evidence>
<sequence>MSMKQVIMFVGLGLVLASCASLQPEECKTANWEQLGYADAMKGSDSLLTSYGQDCGKVGITPNKWLYLQGYGRGEKAFCTYDNGKAVGRRGPFHGKMCDKPGLEEPFNKGYREGLIFYDQQQRIRRQNDEIYKSIKEQQERKKQESNQQAASDAEKARLAAEARLRLGIKPEDANRRLIDALNAHPQN</sequence>
<dbReference type="InterPro" id="IPR021242">
    <property type="entry name" value="DUF2799"/>
</dbReference>
<dbReference type="EMBL" id="JAYMYJ010000005">
    <property type="protein sequence ID" value="MEB4589452.1"/>
    <property type="molecule type" value="Genomic_DNA"/>
</dbReference>
<feature type="chain" id="PRO_5045765359" evidence="2">
    <location>
        <begin position="21"/>
        <end position="188"/>
    </location>
</feature>